<dbReference type="Gene3D" id="3.20.20.70">
    <property type="entry name" value="Aldolase class I"/>
    <property type="match status" value="1"/>
</dbReference>
<dbReference type="Pfam" id="PF08608">
    <property type="entry name" value="Wyosine_form"/>
    <property type="match status" value="1"/>
</dbReference>
<feature type="binding site" evidence="9">
    <location>
        <position position="82"/>
    </location>
    <ligand>
        <name>[4Fe-4S] cluster</name>
        <dbReference type="ChEBI" id="CHEBI:49883"/>
        <label>2</label>
        <note>4Fe-4S-S-AdoMet</note>
    </ligand>
</feature>
<dbReference type="HAMAP" id="MF_01921">
    <property type="entry name" value="TYW1_archaea"/>
    <property type="match status" value="1"/>
</dbReference>
<keyword evidence="7 9" id="KW-0456">Lyase</keyword>
<dbReference type="InterPro" id="IPR013917">
    <property type="entry name" value="tRNA_wybutosine-synth"/>
</dbReference>
<evidence type="ECO:0000256" key="6">
    <source>
        <dbReference type="ARBA" id="ARBA00023014"/>
    </source>
</evidence>
<comment type="cofactor">
    <cofactor evidence="9">
        <name>[4Fe-4S] cluster</name>
        <dbReference type="ChEBI" id="CHEBI:49883"/>
    </cofactor>
    <text evidence="9">Binds 2 [4Fe-4S] clusters. Binds 1 [4Fe-4S] cluster coordinated with 3 cysteines and an exchangeable S-adenosyl-L-methionine.</text>
</comment>
<dbReference type="InterPro" id="IPR013785">
    <property type="entry name" value="Aldolase_TIM"/>
</dbReference>
<keyword evidence="9" id="KW-0963">Cytoplasm</keyword>
<dbReference type="GO" id="GO:0102521">
    <property type="term" value="F:tRNA-4-demethylwyosine synthase activity"/>
    <property type="evidence" value="ECO:0007669"/>
    <property type="project" value="UniProtKB-EC"/>
</dbReference>
<dbReference type="PANTHER" id="PTHR13930">
    <property type="entry name" value="S-ADENOSYL-L-METHIONINE-DEPENDENT TRNA 4-DEMETHYLWYOSINE SYNTHASE"/>
    <property type="match status" value="1"/>
</dbReference>
<dbReference type="CDD" id="cd01335">
    <property type="entry name" value="Radical_SAM"/>
    <property type="match status" value="1"/>
</dbReference>
<evidence type="ECO:0000256" key="1">
    <source>
        <dbReference type="ARBA" id="ARBA00022485"/>
    </source>
</evidence>
<feature type="binding site" evidence="9">
    <location>
        <position position="42"/>
    </location>
    <ligand>
        <name>[4Fe-4S] cluster</name>
        <dbReference type="ChEBI" id="CHEBI:49883"/>
        <label>1</label>
    </ligand>
</feature>
<feature type="binding site" evidence="9">
    <location>
        <position position="78"/>
    </location>
    <ligand>
        <name>[4Fe-4S] cluster</name>
        <dbReference type="ChEBI" id="CHEBI:49883"/>
        <label>2</label>
        <note>4Fe-4S-S-AdoMet</note>
    </ligand>
</feature>
<feature type="binding site" evidence="9">
    <location>
        <position position="85"/>
    </location>
    <ligand>
        <name>[4Fe-4S] cluster</name>
        <dbReference type="ChEBI" id="CHEBI:49883"/>
        <label>2</label>
        <note>4Fe-4S-S-AdoMet</note>
    </ligand>
</feature>
<name>A0A7C2V8W8_9CREN</name>
<evidence type="ECO:0000259" key="10">
    <source>
        <dbReference type="PROSITE" id="PS51918"/>
    </source>
</evidence>
<dbReference type="EC" id="4.1.3.44" evidence="9"/>
<evidence type="ECO:0000256" key="8">
    <source>
        <dbReference type="ARBA" id="ARBA00049466"/>
    </source>
</evidence>
<sequence>MCWRDWGGWILVASGAATLDVLDILNKQKYHIIGEHSAVKKCYWVHKSLTEKMFCYKAKFYGIESHRCIQFSPSILWCWNLCLHCWRYRPSGWSNFPGHVDDPAYIAEMAIKEHRRTVSGYKKYPNVDTKMFEEALNPKHVAISLTGEATLYPRLGELIEEFHRRDLTTFLVTRGVRPEVLANLSEEPTQIYISIEAYDEDSYKRFNNPVKPGLWKKTLDTLELLPSFTSPTVIRITLVKSFNMHRRAIEGWVRLLRIAEPTFIEVKAYMHIGSSILRLDRHDMPHHDEVKRIAEELARELGYNIVSESVPSRVVLLSKLSNPVIRYGNPPNSWYDKDFGDEYSGEYGALQEELI</sequence>
<gene>
    <name evidence="9" type="primary">taw1</name>
    <name evidence="11" type="ORF">ENO77_00445</name>
</gene>
<dbReference type="SFLD" id="SFLDG01071">
    <property type="entry name" value="tRNA_wybutosine-synthesizing"/>
    <property type="match status" value="1"/>
</dbReference>
<feature type="binding site" evidence="9">
    <location>
        <position position="68"/>
    </location>
    <ligand>
        <name>[4Fe-4S] cluster</name>
        <dbReference type="ChEBI" id="CHEBI:49883"/>
        <label>1</label>
    </ligand>
</feature>
<dbReference type="InterPro" id="IPR034556">
    <property type="entry name" value="tRNA_wybutosine-synthase"/>
</dbReference>
<dbReference type="InterPro" id="IPR023993">
    <property type="entry name" value="TYW1_archaea"/>
</dbReference>
<dbReference type="GO" id="GO:0046872">
    <property type="term" value="F:metal ion binding"/>
    <property type="evidence" value="ECO:0007669"/>
    <property type="project" value="UniProtKB-KW"/>
</dbReference>
<dbReference type="InterPro" id="IPR058240">
    <property type="entry name" value="rSAM_sf"/>
</dbReference>
<protein>
    <recommendedName>
        <fullName evidence="9">S-adenosyl-L-methionine-dependent tRNA 4-demethylwyosine synthase</fullName>
        <ecNumber evidence="9">4.1.3.44</ecNumber>
    </recommendedName>
    <alternativeName>
        <fullName evidence="9">tRNA wyosine derivatives biosynthesis protein Taw1</fullName>
    </alternativeName>
</protein>
<comment type="subcellular location">
    <subcellularLocation>
        <location evidence="9">Cytoplasm</location>
    </subcellularLocation>
</comment>
<comment type="subunit">
    <text evidence="9">Monomer.</text>
</comment>
<keyword evidence="5 9" id="KW-0408">Iron</keyword>
<keyword evidence="1 9" id="KW-0004">4Fe-4S</keyword>
<evidence type="ECO:0000256" key="3">
    <source>
        <dbReference type="ARBA" id="ARBA00022694"/>
    </source>
</evidence>
<dbReference type="EMBL" id="DSGT01000002">
    <property type="protein sequence ID" value="HEW52646.1"/>
    <property type="molecule type" value="Genomic_DNA"/>
</dbReference>
<evidence type="ECO:0000256" key="5">
    <source>
        <dbReference type="ARBA" id="ARBA00023004"/>
    </source>
</evidence>
<dbReference type="SUPFAM" id="SSF102114">
    <property type="entry name" value="Radical SAM enzymes"/>
    <property type="match status" value="1"/>
</dbReference>
<feature type="binding site" evidence="9">
    <location>
        <position position="55"/>
    </location>
    <ligand>
        <name>[4Fe-4S] cluster</name>
        <dbReference type="ChEBI" id="CHEBI:49883"/>
        <label>1</label>
    </ligand>
</feature>
<dbReference type="GO" id="GO:0008033">
    <property type="term" value="P:tRNA processing"/>
    <property type="evidence" value="ECO:0007669"/>
    <property type="project" value="UniProtKB-UniRule"/>
</dbReference>
<reference evidence="11" key="1">
    <citation type="journal article" date="2020" name="mSystems">
        <title>Genome- and Community-Level Interaction Insights into Carbon Utilization and Element Cycling Functions of Hydrothermarchaeota in Hydrothermal Sediment.</title>
        <authorList>
            <person name="Zhou Z."/>
            <person name="Liu Y."/>
            <person name="Xu W."/>
            <person name="Pan J."/>
            <person name="Luo Z.H."/>
            <person name="Li M."/>
        </authorList>
    </citation>
    <scope>NUCLEOTIDE SEQUENCE [LARGE SCALE GENOMIC DNA]</scope>
    <source>
        <strain evidence="11">SpSt-16</strain>
    </source>
</reference>
<comment type="similarity">
    <text evidence="9">Belongs to the TYW1 family.</text>
</comment>
<dbReference type="AlphaFoldDB" id="A0A7C2V8W8"/>
<dbReference type="InterPro" id="IPR007197">
    <property type="entry name" value="rSAM"/>
</dbReference>
<dbReference type="GO" id="GO:0051539">
    <property type="term" value="F:4 iron, 4 sulfur cluster binding"/>
    <property type="evidence" value="ECO:0007669"/>
    <property type="project" value="UniProtKB-UniRule"/>
</dbReference>
<keyword evidence="4 9" id="KW-0479">Metal-binding</keyword>
<comment type="caution">
    <text evidence="11">The sequence shown here is derived from an EMBL/GenBank/DDBJ whole genome shotgun (WGS) entry which is preliminary data.</text>
</comment>
<keyword evidence="3 9" id="KW-0819">tRNA processing</keyword>
<dbReference type="PANTHER" id="PTHR13930:SF0">
    <property type="entry name" value="S-ADENOSYL-L-METHIONINE-DEPENDENT TRNA 4-DEMETHYLWYOSINE SYNTHASE TYW1-RELATED"/>
    <property type="match status" value="1"/>
</dbReference>
<organism evidence="11">
    <name type="scientific">Ignisphaera aggregans</name>
    <dbReference type="NCBI Taxonomy" id="334771"/>
    <lineage>
        <taxon>Archaea</taxon>
        <taxon>Thermoproteota</taxon>
        <taxon>Thermoprotei</taxon>
        <taxon>Desulfurococcales</taxon>
        <taxon>Desulfurococcaceae</taxon>
        <taxon>Ignisphaera</taxon>
    </lineage>
</organism>
<feature type="domain" description="Radical SAM core" evidence="10">
    <location>
        <begin position="61"/>
        <end position="308"/>
    </location>
</feature>
<keyword evidence="6 9" id="KW-0411">Iron-sulfur</keyword>
<proteinExistence type="inferred from homology"/>
<dbReference type="GO" id="GO:0005737">
    <property type="term" value="C:cytoplasm"/>
    <property type="evidence" value="ECO:0007669"/>
    <property type="project" value="UniProtKB-SubCell"/>
</dbReference>
<evidence type="ECO:0000256" key="2">
    <source>
        <dbReference type="ARBA" id="ARBA00022691"/>
    </source>
</evidence>
<evidence type="ECO:0000256" key="7">
    <source>
        <dbReference type="ARBA" id="ARBA00023239"/>
    </source>
</evidence>
<dbReference type="NCBIfam" id="TIGR03972">
    <property type="entry name" value="rSAM_TYW1"/>
    <property type="match status" value="1"/>
</dbReference>
<dbReference type="SFLD" id="SFLDF00284">
    <property type="entry name" value="tRNA_wybutosine-synthesizing"/>
    <property type="match status" value="1"/>
</dbReference>
<evidence type="ECO:0000256" key="9">
    <source>
        <dbReference type="HAMAP-Rule" id="MF_01921"/>
    </source>
</evidence>
<dbReference type="SFLD" id="SFLDS00029">
    <property type="entry name" value="Radical_SAM"/>
    <property type="match status" value="1"/>
</dbReference>
<dbReference type="PROSITE" id="PS51918">
    <property type="entry name" value="RADICAL_SAM"/>
    <property type="match status" value="1"/>
</dbReference>
<comment type="function">
    <text evidence="9">Component of the wyosine derivatives biosynthesis pathway that catalyzes the condensation of N-methylguanine with 2 carbon atoms from pyruvate to form the tricyclic 4-demethylwyosine (imG-14) on guanosine-37 of tRNA(Phe).</text>
</comment>
<dbReference type="Pfam" id="PF04055">
    <property type="entry name" value="Radical_SAM"/>
    <property type="match status" value="1"/>
</dbReference>
<evidence type="ECO:0000313" key="11">
    <source>
        <dbReference type="EMBL" id="HEW52646.1"/>
    </source>
</evidence>
<evidence type="ECO:0000256" key="4">
    <source>
        <dbReference type="ARBA" id="ARBA00022723"/>
    </source>
</evidence>
<keyword evidence="2 9" id="KW-0949">S-adenosyl-L-methionine</keyword>
<comment type="catalytic activity">
    <reaction evidence="8 9">
        <text>N(1)-methylguanosine(37) in tRNA(Phe) + pyruvate + S-adenosyl-L-methionine = 4-demethylwyosine(37) in tRNA(Phe) + 5'-deoxyadenosine + L-methionine + CO2 + H2O</text>
        <dbReference type="Rhea" id="RHEA:36347"/>
        <dbReference type="Rhea" id="RHEA-COMP:10164"/>
        <dbReference type="Rhea" id="RHEA-COMP:10165"/>
        <dbReference type="ChEBI" id="CHEBI:15361"/>
        <dbReference type="ChEBI" id="CHEBI:15377"/>
        <dbReference type="ChEBI" id="CHEBI:16526"/>
        <dbReference type="ChEBI" id="CHEBI:17319"/>
        <dbReference type="ChEBI" id="CHEBI:57844"/>
        <dbReference type="ChEBI" id="CHEBI:59789"/>
        <dbReference type="ChEBI" id="CHEBI:64315"/>
        <dbReference type="ChEBI" id="CHEBI:73542"/>
        <dbReference type="EC" id="4.1.3.44"/>
    </reaction>
</comment>
<accession>A0A7C2V8W8</accession>